<gene>
    <name evidence="1" type="ORF">H6F99_19230</name>
</gene>
<evidence type="ECO:0008006" key="3">
    <source>
        <dbReference type="Google" id="ProtNLM"/>
    </source>
</evidence>
<organism evidence="1 2">
    <name type="scientific">Aphanizomenon flos-aquae FACHB-1040</name>
    <dbReference type="NCBI Taxonomy" id="2692887"/>
    <lineage>
        <taxon>Bacteria</taxon>
        <taxon>Bacillati</taxon>
        <taxon>Cyanobacteriota</taxon>
        <taxon>Cyanophyceae</taxon>
        <taxon>Nostocales</taxon>
        <taxon>Aphanizomenonaceae</taxon>
        <taxon>Aphanizomenon</taxon>
    </lineage>
</organism>
<evidence type="ECO:0000313" key="2">
    <source>
        <dbReference type="Proteomes" id="UP000606721"/>
    </source>
</evidence>
<protein>
    <recommendedName>
        <fullName evidence="3">DUF115 domain-containing protein</fullName>
    </recommendedName>
</protein>
<comment type="caution">
    <text evidence="1">The sequence shown here is derived from an EMBL/GenBank/DDBJ whole genome shotgun (WGS) entry which is preliminary data.</text>
</comment>
<reference evidence="1 2" key="1">
    <citation type="journal article" date="2020" name="ISME J.">
        <title>Comparative genomics reveals insights into cyanobacterial evolution and habitat adaptation.</title>
        <authorList>
            <person name="Chen M.Y."/>
            <person name="Teng W.K."/>
            <person name="Zhao L."/>
            <person name="Hu C.X."/>
            <person name="Zhou Y.K."/>
            <person name="Han B.P."/>
            <person name="Song L.R."/>
            <person name="Shu W.S."/>
        </authorList>
    </citation>
    <scope>NUCLEOTIDE SEQUENCE [LARGE SCALE GENOMIC DNA]</scope>
    <source>
        <strain evidence="1 2">FACHB-1040</strain>
    </source>
</reference>
<proteinExistence type="predicted"/>
<sequence length="293" mass="33708">MKLGMHKLKNFAQGWLIPPSLYKWGSHYFYKFKTSLNNDFQKVINQNIYLSQKYLKNDRCFIIGSGPSLKNTNIKILEHEVCFSLNFAYLHQDFKLIKNKLCVFPGFACHPHLSEDDINDSLYKFSIHATDATLILNIEDRAIFESSDFNLPKSRYYFDWNMDWSCLNRVELASNRPICPPQNSVIFAIQVALCMKFKSIYLVGIDHDFILSALTNAPEYHFYDQEESKLGNVSVKVSNIASSLAAHSLIWNQHILLNQYAKKLGIAIFNATEGGILDVYPRVSLEDLIQSKT</sequence>
<dbReference type="Proteomes" id="UP000606721">
    <property type="component" value="Unassembled WGS sequence"/>
</dbReference>
<evidence type="ECO:0000313" key="1">
    <source>
        <dbReference type="EMBL" id="MBD2280323.1"/>
    </source>
</evidence>
<dbReference type="Gene3D" id="3.90.1480.10">
    <property type="entry name" value="Alpha-2,3-sialyltransferase"/>
    <property type="match status" value="1"/>
</dbReference>
<name>A0ABR8C1C7_APHFL</name>
<keyword evidence="2" id="KW-1185">Reference proteome</keyword>
<accession>A0ABR8C1C7</accession>
<dbReference type="EMBL" id="JACJQT010000058">
    <property type="protein sequence ID" value="MBD2280323.1"/>
    <property type="molecule type" value="Genomic_DNA"/>
</dbReference>